<gene>
    <name evidence="1" type="ordered locus">STH326</name>
</gene>
<evidence type="ECO:0000313" key="2">
    <source>
        <dbReference type="Proteomes" id="UP000000417"/>
    </source>
</evidence>
<dbReference type="EMBL" id="AP006840">
    <property type="protein sequence ID" value="BAD39311.1"/>
    <property type="molecule type" value="Genomic_DNA"/>
</dbReference>
<protein>
    <recommendedName>
        <fullName evidence="3">GH16 domain-containing protein</fullName>
    </recommendedName>
</protein>
<accession>Q67SN2</accession>
<dbReference type="HOGENOM" id="CLU_908898_0_0_9"/>
<dbReference type="AlphaFoldDB" id="Q67SN2"/>
<sequence>MPNPVREIMRIQDRRAALGSVPGQQQTISERSGWSSQVTGLGVDGHPLLGGAIQLVAGAGVTLTQDPVTGRIIISASGGGGGGVGYPRFDPDEPPAIPSQWDDEFNTSVLHQKWTPLAVHGQGGFQAGEVISMLSCYGGHNDVNPMALLQSAPSGPWVMTAKVINAQQYLNGGGGDGSACVGLAVAPAADQGDAMDTWVIGHYSNANTYIRSEIWAKPISWGGSKGMFTFSSPSAYLRIVWDGTRLSYWAAPDGLAWYQWVSPYAPNWTPGRIGITVRGAVGPSYVDWFRVTTSSSFTRTTRHSWC</sequence>
<dbReference type="OrthoDB" id="5522149at2"/>
<reference evidence="1 2" key="1">
    <citation type="journal article" date="2004" name="Nucleic Acids Res.">
        <title>Genome sequence of Symbiobacterium thermophilum, an uncultivable bacterium that depends on microbial commensalism.</title>
        <authorList>
            <person name="Ueda K."/>
            <person name="Yamashita A."/>
            <person name="Ishikawa J."/>
            <person name="Shimada M."/>
            <person name="Watsuji T."/>
            <person name="Morimura K."/>
            <person name="Ikeda H."/>
            <person name="Hattori M."/>
            <person name="Beppu T."/>
        </authorList>
    </citation>
    <scope>NUCLEOTIDE SEQUENCE [LARGE SCALE GENOMIC DNA]</scope>
    <source>
        <strain evidence="2">T / IAM 14863</strain>
    </source>
</reference>
<keyword evidence="2" id="KW-1185">Reference proteome</keyword>
<evidence type="ECO:0008006" key="3">
    <source>
        <dbReference type="Google" id="ProtNLM"/>
    </source>
</evidence>
<dbReference type="RefSeq" id="WP_011194460.1">
    <property type="nucleotide sequence ID" value="NC_006177.1"/>
</dbReference>
<evidence type="ECO:0000313" key="1">
    <source>
        <dbReference type="EMBL" id="BAD39311.1"/>
    </source>
</evidence>
<dbReference type="STRING" id="292459.STH326"/>
<dbReference type="Proteomes" id="UP000000417">
    <property type="component" value="Chromosome"/>
</dbReference>
<dbReference type="KEGG" id="sth:STH326"/>
<organism evidence="1 2">
    <name type="scientific">Symbiobacterium thermophilum (strain DSM 24528 / JCM 14929 / IAM 14863 / T)</name>
    <dbReference type="NCBI Taxonomy" id="292459"/>
    <lineage>
        <taxon>Bacteria</taxon>
        <taxon>Bacillati</taxon>
        <taxon>Bacillota</taxon>
        <taxon>Clostridia</taxon>
        <taxon>Eubacteriales</taxon>
        <taxon>Symbiobacteriaceae</taxon>
        <taxon>Symbiobacterium</taxon>
    </lineage>
</organism>
<name>Q67SN2_SYMTH</name>
<proteinExistence type="predicted"/>